<dbReference type="InterPro" id="IPR013108">
    <property type="entry name" value="Amidohydro_3"/>
</dbReference>
<dbReference type="SUPFAM" id="SSF51556">
    <property type="entry name" value="Metallo-dependent hydrolases"/>
    <property type="match status" value="1"/>
</dbReference>
<dbReference type="RefSeq" id="WP_323280983.1">
    <property type="nucleotide sequence ID" value="NZ_JAYGGQ010000021.1"/>
</dbReference>
<evidence type="ECO:0000313" key="2">
    <source>
        <dbReference type="EMBL" id="MEA5457071.1"/>
    </source>
</evidence>
<accession>A0ABU5TDC3</accession>
<dbReference type="Proteomes" id="UP001304769">
    <property type="component" value="Unassembled WGS sequence"/>
</dbReference>
<dbReference type="EMBL" id="JAYGGQ010000021">
    <property type="protein sequence ID" value="MEA5457071.1"/>
    <property type="molecule type" value="Genomic_DNA"/>
</dbReference>
<proteinExistence type="predicted"/>
<dbReference type="InterPro" id="IPR052349">
    <property type="entry name" value="Metallo-hydrolase_Enzymes"/>
</dbReference>
<dbReference type="Pfam" id="PF07969">
    <property type="entry name" value="Amidohydro_3"/>
    <property type="match status" value="1"/>
</dbReference>
<organism evidence="2 3">
    <name type="scientific">Sinomonas terricola</name>
    <dbReference type="NCBI Taxonomy" id="3110330"/>
    <lineage>
        <taxon>Bacteria</taxon>
        <taxon>Bacillati</taxon>
        <taxon>Actinomycetota</taxon>
        <taxon>Actinomycetes</taxon>
        <taxon>Micrococcales</taxon>
        <taxon>Micrococcaceae</taxon>
        <taxon>Sinomonas</taxon>
    </lineage>
</organism>
<keyword evidence="3" id="KW-1185">Reference proteome</keyword>
<dbReference type="CDD" id="cd01293">
    <property type="entry name" value="Bact_CD"/>
    <property type="match status" value="1"/>
</dbReference>
<dbReference type="InterPro" id="IPR011059">
    <property type="entry name" value="Metal-dep_hydrolase_composite"/>
</dbReference>
<dbReference type="Gene3D" id="3.20.20.140">
    <property type="entry name" value="Metal-dependent hydrolases"/>
    <property type="match status" value="1"/>
</dbReference>
<reference evidence="2 3" key="1">
    <citation type="submission" date="2023-12" db="EMBL/GenBank/DDBJ databases">
        <title>Sinomonas terricola sp. nov, isolated from litchi orchard soil in Guangdong, PR China.</title>
        <authorList>
            <person name="Jiaxin W."/>
            <person name="Yang Z."/>
            <person name="Honghui Z."/>
        </authorList>
    </citation>
    <scope>NUCLEOTIDE SEQUENCE [LARGE SCALE GENOMIC DNA]</scope>
    <source>
        <strain evidence="2 3">JGH33</strain>
    </source>
</reference>
<feature type="domain" description="Amidohydrolase 3" evidence="1">
    <location>
        <begin position="105"/>
        <end position="387"/>
    </location>
</feature>
<protein>
    <submittedName>
        <fullName evidence="2">Amidohydrolase family protein</fullName>
    </submittedName>
</protein>
<comment type="caution">
    <text evidence="2">The sequence shown here is derived from an EMBL/GenBank/DDBJ whole genome shotgun (WGS) entry which is preliminary data.</text>
</comment>
<name>A0ABU5TDC3_9MICC</name>
<evidence type="ECO:0000259" key="1">
    <source>
        <dbReference type="Pfam" id="PF07969"/>
    </source>
</evidence>
<dbReference type="PANTHER" id="PTHR32027:SF9">
    <property type="entry name" value="BLL3847 PROTEIN"/>
    <property type="match status" value="1"/>
</dbReference>
<dbReference type="PANTHER" id="PTHR32027">
    <property type="entry name" value="CYTOSINE DEAMINASE"/>
    <property type="match status" value="1"/>
</dbReference>
<sequence>MTQPIAPKTLIRNVRPWGREASDVVVDRAGRPDAAIAAIVPHDPSAAVAEEGDTTVVEGRGRLLFPAFSDVHVHLDSTRIGLPFRPHTGAPGVWAMMLNDRANWRNAEAPIAERAATALERMVARGTTRVRSYAQVDVDCRLERFEAVLAAKERYAGAADVEIIAFPQAGILLEDGTEKLLEAAMQAGANVVGGLDPSALDRDPARHLDIVFGLAEKYSAPIDIHLHETGTLGAFTTELILERTRALAMHGKVTISHAFQLSSIDDESLGRLIDEMAELDVSLATVAPPPPRHLPLARLAEAGVRVGLGEDGQRDYWSPYGNADMLDRTWQLAFTQGFRRDELIEHCLAVATMGGASVIDPTARRVQGIGDLPGADVGDPADVVLVDGETPASAVMDRGKDRTVLHHGLVVADGLAVVRA</sequence>
<evidence type="ECO:0000313" key="3">
    <source>
        <dbReference type="Proteomes" id="UP001304769"/>
    </source>
</evidence>
<gene>
    <name evidence="2" type="ORF">SPF06_20290</name>
</gene>
<dbReference type="InterPro" id="IPR032466">
    <property type="entry name" value="Metal_Hydrolase"/>
</dbReference>
<dbReference type="Gene3D" id="2.30.40.10">
    <property type="entry name" value="Urease, subunit C, domain 1"/>
    <property type="match status" value="1"/>
</dbReference>